<dbReference type="Proteomes" id="UP001470230">
    <property type="component" value="Unassembled WGS sequence"/>
</dbReference>
<comment type="caution">
    <text evidence="4">The sequence shown here is derived from an EMBL/GenBank/DDBJ whole genome shotgun (WGS) entry which is preliminary data.</text>
</comment>
<dbReference type="SUPFAM" id="SSF52047">
    <property type="entry name" value="RNI-like"/>
    <property type="match status" value="1"/>
</dbReference>
<feature type="domain" description="HECT" evidence="3">
    <location>
        <begin position="484"/>
        <end position="512"/>
    </location>
</feature>
<dbReference type="SUPFAM" id="SSF56204">
    <property type="entry name" value="Hect, E3 ligase catalytic domain"/>
    <property type="match status" value="1"/>
</dbReference>
<accession>A0ABR2KC87</accession>
<protein>
    <submittedName>
        <fullName evidence="4">Serine/threonine protein phosphatase</fullName>
    </submittedName>
</protein>
<feature type="domain" description="HECT" evidence="3">
    <location>
        <begin position="606"/>
        <end position="764"/>
    </location>
</feature>
<reference evidence="4 5" key="1">
    <citation type="submission" date="2024-04" db="EMBL/GenBank/DDBJ databases">
        <title>Tritrichomonas musculus Genome.</title>
        <authorList>
            <person name="Alves-Ferreira E."/>
            <person name="Grigg M."/>
            <person name="Lorenzi H."/>
            <person name="Galac M."/>
        </authorList>
    </citation>
    <scope>NUCLEOTIDE SEQUENCE [LARGE SCALE GENOMIC DNA]</scope>
    <source>
        <strain evidence="4 5">EAF2021</strain>
    </source>
</reference>
<dbReference type="Pfam" id="PF00632">
    <property type="entry name" value="HECT"/>
    <property type="match status" value="1"/>
</dbReference>
<feature type="active site" description="Glycyl thioester intermediate" evidence="2">
    <location>
        <position position="731"/>
    </location>
</feature>
<dbReference type="InterPro" id="IPR035983">
    <property type="entry name" value="Hect_E3_ubiquitin_ligase"/>
</dbReference>
<evidence type="ECO:0000256" key="1">
    <source>
        <dbReference type="ARBA" id="ARBA00022786"/>
    </source>
</evidence>
<keyword evidence="5" id="KW-1185">Reference proteome</keyword>
<proteinExistence type="predicted"/>
<dbReference type="Gene3D" id="3.80.10.10">
    <property type="entry name" value="Ribonuclease Inhibitor"/>
    <property type="match status" value="1"/>
</dbReference>
<sequence length="769" mass="87794">MNDTSTDFDETIQLSNENYEDREKDILGSMSNKESVSSISLISCNLTASKLTTLMTNIKDPSYLFEIDVSNNVNLGPSVVPSIFQSNISPLTLILDNIQLRDDGFISLSKCIENVRILSVASNEITSRGAIVFFSSVDIQFTSLNLSENRIDDSAIFSIKTNIKKLNISSNNFTTSGLIALCERFSKSDTKTLYMNELKFSKVSKQSFSKLLQSKHLKNLYLRNCSISHFPDIPSDSRLKILDLTGNSNIVEFETTPTVTVIGNFLMKKKIQLNFKEFDKMKEIIDDLRKENEIIVDQGSDTIQLIEKIQSKTNELNSLLLRLKRKVKPSVSSLSKYASKINSSDKEIIQLPRFEKVVEGFPLTSSLSLSTKFNVLSQFLMILDEMNENSKYFKQNFKIDSFVITKSDKLHIKNNDVVVKSKSEISPIENFSNQLFGFIPDISQFNYNFSHSLLTSSINKVRPPPSYNVTRTEESILDLFSRLNNSELMTQFQLKVEGESAIDHGGVLRDIFSQFWETVSISKFEMSDNSVSLLPIVGGENFCEIGKIMAKSLLDSIPISIPIHSIIFRFLTNQLPSNKIEWVQSLSEFDPQIAGNIGFEAENDEEIIDRCKEILINRREKELNDLKKGFFFNHHIEIIIANMFDWWNLMSDVIGDEELNSKKILNEIKFMNFSEKSINIWSKVILKFNKDQIKQFLRLVTGLNGIPSGGYKKRGKQLIISKSDRFFAHTCSFELESPDFHTEKELIESLSIVFISMESDYSMNEWYNI</sequence>
<organism evidence="4 5">
    <name type="scientific">Tritrichomonas musculus</name>
    <dbReference type="NCBI Taxonomy" id="1915356"/>
    <lineage>
        <taxon>Eukaryota</taxon>
        <taxon>Metamonada</taxon>
        <taxon>Parabasalia</taxon>
        <taxon>Tritrichomonadida</taxon>
        <taxon>Tritrichomonadidae</taxon>
        <taxon>Tritrichomonas</taxon>
    </lineage>
</organism>
<dbReference type="Pfam" id="PF13516">
    <property type="entry name" value="LRR_6"/>
    <property type="match status" value="1"/>
</dbReference>
<dbReference type="Gene3D" id="3.30.2410.10">
    <property type="entry name" value="Hect, E3 ligase catalytic domain"/>
    <property type="match status" value="1"/>
</dbReference>
<dbReference type="InterPro" id="IPR001611">
    <property type="entry name" value="Leu-rich_rpt"/>
</dbReference>
<evidence type="ECO:0000313" key="4">
    <source>
        <dbReference type="EMBL" id="KAK8888745.1"/>
    </source>
</evidence>
<dbReference type="InterPro" id="IPR032675">
    <property type="entry name" value="LRR_dom_sf"/>
</dbReference>
<gene>
    <name evidence="4" type="ORF">M9Y10_033479</name>
</gene>
<dbReference type="PROSITE" id="PS50237">
    <property type="entry name" value="HECT"/>
    <property type="match status" value="2"/>
</dbReference>
<name>A0ABR2KC87_9EUKA</name>
<evidence type="ECO:0000259" key="3">
    <source>
        <dbReference type="PROSITE" id="PS50237"/>
    </source>
</evidence>
<evidence type="ECO:0000256" key="2">
    <source>
        <dbReference type="PROSITE-ProRule" id="PRU00104"/>
    </source>
</evidence>
<evidence type="ECO:0000313" key="5">
    <source>
        <dbReference type="Proteomes" id="UP001470230"/>
    </source>
</evidence>
<dbReference type="Gene3D" id="3.90.1750.10">
    <property type="entry name" value="Hect, E3 ligase catalytic domains"/>
    <property type="match status" value="1"/>
</dbReference>
<dbReference type="EMBL" id="JAPFFF010000005">
    <property type="protein sequence ID" value="KAK8888745.1"/>
    <property type="molecule type" value="Genomic_DNA"/>
</dbReference>
<comment type="caution">
    <text evidence="2">Lacks conserved residue(s) required for the propagation of feature annotation.</text>
</comment>
<dbReference type="InterPro" id="IPR000569">
    <property type="entry name" value="HECT_dom"/>
</dbReference>
<keyword evidence="1 2" id="KW-0833">Ubl conjugation pathway</keyword>
<dbReference type="SMART" id="SM00119">
    <property type="entry name" value="HECTc"/>
    <property type="match status" value="1"/>
</dbReference>